<gene>
    <name evidence="3" type="ORF">QN277_006758</name>
</gene>
<feature type="region of interest" description="Disordered" evidence="1">
    <location>
        <begin position="24"/>
        <end position="48"/>
    </location>
</feature>
<sequence length="126" mass="14276">MKVIANIIKLISFSIALKTVGTTTSAKTHSRGLSNSTSGSEYADMVPEKEQLVRDQIYESKWSKEPKRRASPTYVTYPVLRNGSTSHVQEQKLPAKQKKEEEVVDLLAAKYIEKMRKKLGYNSQRT</sequence>
<reference evidence="3" key="1">
    <citation type="submission" date="2023-10" db="EMBL/GenBank/DDBJ databases">
        <title>Chromosome-level genome of the transformable northern wattle, Acacia crassicarpa.</title>
        <authorList>
            <person name="Massaro I."/>
            <person name="Sinha N.R."/>
            <person name="Poethig S."/>
            <person name="Leichty A.R."/>
        </authorList>
    </citation>
    <scope>NUCLEOTIDE SEQUENCE</scope>
    <source>
        <strain evidence="3">Acra3RX</strain>
        <tissue evidence="3">Leaf</tissue>
    </source>
</reference>
<keyword evidence="2" id="KW-0732">Signal</keyword>
<evidence type="ECO:0000313" key="4">
    <source>
        <dbReference type="Proteomes" id="UP001293593"/>
    </source>
</evidence>
<protein>
    <submittedName>
        <fullName evidence="3">Uncharacterized protein</fullName>
    </submittedName>
</protein>
<evidence type="ECO:0000256" key="1">
    <source>
        <dbReference type="SAM" id="MobiDB-lite"/>
    </source>
</evidence>
<keyword evidence="4" id="KW-1185">Reference proteome</keyword>
<proteinExistence type="predicted"/>
<name>A0AAE1IVL0_9FABA</name>
<organism evidence="3 4">
    <name type="scientific">Acacia crassicarpa</name>
    <name type="common">northern wattle</name>
    <dbReference type="NCBI Taxonomy" id="499986"/>
    <lineage>
        <taxon>Eukaryota</taxon>
        <taxon>Viridiplantae</taxon>
        <taxon>Streptophyta</taxon>
        <taxon>Embryophyta</taxon>
        <taxon>Tracheophyta</taxon>
        <taxon>Spermatophyta</taxon>
        <taxon>Magnoliopsida</taxon>
        <taxon>eudicotyledons</taxon>
        <taxon>Gunneridae</taxon>
        <taxon>Pentapetalae</taxon>
        <taxon>rosids</taxon>
        <taxon>fabids</taxon>
        <taxon>Fabales</taxon>
        <taxon>Fabaceae</taxon>
        <taxon>Caesalpinioideae</taxon>
        <taxon>mimosoid clade</taxon>
        <taxon>Acacieae</taxon>
        <taxon>Acacia</taxon>
    </lineage>
</organism>
<evidence type="ECO:0000256" key="2">
    <source>
        <dbReference type="SAM" id="SignalP"/>
    </source>
</evidence>
<feature type="signal peptide" evidence="2">
    <location>
        <begin position="1"/>
        <end position="16"/>
    </location>
</feature>
<comment type="caution">
    <text evidence="3">The sequence shown here is derived from an EMBL/GenBank/DDBJ whole genome shotgun (WGS) entry which is preliminary data.</text>
</comment>
<feature type="chain" id="PRO_5042240906" evidence="2">
    <location>
        <begin position="17"/>
        <end position="126"/>
    </location>
</feature>
<dbReference type="AlphaFoldDB" id="A0AAE1IVL0"/>
<dbReference type="Proteomes" id="UP001293593">
    <property type="component" value="Unassembled WGS sequence"/>
</dbReference>
<accession>A0AAE1IVL0</accession>
<feature type="compositionally biased region" description="Polar residues" evidence="1">
    <location>
        <begin position="24"/>
        <end position="40"/>
    </location>
</feature>
<dbReference type="EMBL" id="JAWXYG010000012">
    <property type="protein sequence ID" value="KAK4257128.1"/>
    <property type="molecule type" value="Genomic_DNA"/>
</dbReference>
<evidence type="ECO:0000313" key="3">
    <source>
        <dbReference type="EMBL" id="KAK4257128.1"/>
    </source>
</evidence>